<dbReference type="CDD" id="cd09086">
    <property type="entry name" value="ExoIII-like_AP-endo"/>
    <property type="match status" value="1"/>
</dbReference>
<dbReference type="NCBIfam" id="TIGR00633">
    <property type="entry name" value="xth"/>
    <property type="match status" value="1"/>
</dbReference>
<dbReference type="PANTHER" id="PTHR43250">
    <property type="entry name" value="EXODEOXYRIBONUCLEASE III"/>
    <property type="match status" value="1"/>
</dbReference>
<dbReference type="InterPro" id="IPR004808">
    <property type="entry name" value="AP_endonuc_1"/>
</dbReference>
<accession>A0A5B2VBF0</accession>
<comment type="similarity">
    <text evidence="2">Belongs to the DNA repair enzymes AP/ExoA family.</text>
</comment>
<name>A0A5B2VBF0_9HYPH</name>
<feature type="site" description="Important for catalytic activity" evidence="8">
    <location>
        <position position="221"/>
    </location>
</feature>
<gene>
    <name evidence="10" type="primary">xth</name>
    <name evidence="10" type="ORF">F0L46_18540</name>
</gene>
<proteinExistence type="inferred from homology"/>
<keyword evidence="11" id="KW-1185">Reference proteome</keyword>
<dbReference type="Pfam" id="PF03372">
    <property type="entry name" value="Exo_endo_phos"/>
    <property type="match status" value="1"/>
</dbReference>
<dbReference type="NCBIfam" id="TIGR00195">
    <property type="entry name" value="exoDNase_III"/>
    <property type="match status" value="1"/>
</dbReference>
<evidence type="ECO:0000256" key="6">
    <source>
        <dbReference type="PIRSR" id="PIRSR604808-1"/>
    </source>
</evidence>
<evidence type="ECO:0000256" key="5">
    <source>
        <dbReference type="ARBA" id="ARBA00022842"/>
    </source>
</evidence>
<protein>
    <submittedName>
        <fullName evidence="10">Exodeoxyribonuclease III</fullName>
        <ecNumber evidence="10">3.1.11.2</ecNumber>
    </submittedName>
</protein>
<feature type="binding site" evidence="7">
    <location>
        <position position="7"/>
    </location>
    <ligand>
        <name>Mg(2+)</name>
        <dbReference type="ChEBI" id="CHEBI:18420"/>
        <label>1</label>
    </ligand>
</feature>
<feature type="binding site" evidence="7">
    <location>
        <position position="251"/>
    </location>
    <ligand>
        <name>Mg(2+)</name>
        <dbReference type="ChEBI" id="CHEBI:18420"/>
        <label>1</label>
    </ligand>
</feature>
<evidence type="ECO:0000256" key="4">
    <source>
        <dbReference type="ARBA" id="ARBA00022801"/>
    </source>
</evidence>
<evidence type="ECO:0000313" key="10">
    <source>
        <dbReference type="EMBL" id="KAA2235507.1"/>
    </source>
</evidence>
<dbReference type="AlphaFoldDB" id="A0A5B2VBF0"/>
<dbReference type="Gene3D" id="3.60.10.10">
    <property type="entry name" value="Endonuclease/exonuclease/phosphatase"/>
    <property type="match status" value="1"/>
</dbReference>
<dbReference type="OrthoDB" id="9803914at2"/>
<keyword evidence="5 7" id="KW-0460">Magnesium</keyword>
<keyword evidence="4 10" id="KW-0378">Hydrolase</keyword>
<dbReference type="InterPro" id="IPR020848">
    <property type="entry name" value="AP_endonuclease_F1_CS"/>
</dbReference>
<comment type="cofactor">
    <cofactor evidence="7">
        <name>Mg(2+)</name>
        <dbReference type="ChEBI" id="CHEBI:18420"/>
    </cofactor>
    <cofactor evidence="7">
        <name>Mn(2+)</name>
        <dbReference type="ChEBI" id="CHEBI:29035"/>
    </cofactor>
    <text evidence="7">Probably binds two magnesium or manganese ions per subunit.</text>
</comment>
<dbReference type="InterPro" id="IPR005135">
    <property type="entry name" value="Endo/exonuclease/phosphatase"/>
</dbReference>
<dbReference type="GO" id="GO:0008311">
    <property type="term" value="F:double-stranded DNA 3'-5' DNA exonuclease activity"/>
    <property type="evidence" value="ECO:0007669"/>
    <property type="project" value="UniProtKB-EC"/>
</dbReference>
<comment type="cofactor">
    <cofactor evidence="1">
        <name>Mn(2+)</name>
        <dbReference type="ChEBI" id="CHEBI:29035"/>
    </cofactor>
</comment>
<feature type="binding site" evidence="7">
    <location>
        <position position="34"/>
    </location>
    <ligand>
        <name>Mg(2+)</name>
        <dbReference type="ChEBI" id="CHEBI:18420"/>
        <label>1</label>
    </ligand>
</feature>
<evidence type="ECO:0000313" key="11">
    <source>
        <dbReference type="Proteomes" id="UP000323142"/>
    </source>
</evidence>
<evidence type="ECO:0000256" key="2">
    <source>
        <dbReference type="ARBA" id="ARBA00007092"/>
    </source>
</evidence>
<dbReference type="InterPro" id="IPR037493">
    <property type="entry name" value="ExoIII-like"/>
</dbReference>
<keyword evidence="3 7" id="KW-0479">Metal-binding</keyword>
<evidence type="ECO:0000259" key="9">
    <source>
        <dbReference type="Pfam" id="PF03372"/>
    </source>
</evidence>
<dbReference type="PROSITE" id="PS51435">
    <property type="entry name" value="AP_NUCLEASE_F1_4"/>
    <property type="match status" value="1"/>
</dbReference>
<dbReference type="GO" id="GO:0046872">
    <property type="term" value="F:metal ion binding"/>
    <property type="evidence" value="ECO:0007669"/>
    <property type="project" value="UniProtKB-KW"/>
</dbReference>
<dbReference type="SUPFAM" id="SSF56219">
    <property type="entry name" value="DNase I-like"/>
    <property type="match status" value="1"/>
</dbReference>
<feature type="domain" description="Endonuclease/exonuclease/phosphatase" evidence="9">
    <location>
        <begin position="5"/>
        <end position="251"/>
    </location>
</feature>
<dbReference type="Proteomes" id="UP000323142">
    <property type="component" value="Unassembled WGS sequence"/>
</dbReference>
<feature type="binding site" evidence="7">
    <location>
        <position position="150"/>
    </location>
    <ligand>
        <name>Mg(2+)</name>
        <dbReference type="ChEBI" id="CHEBI:18420"/>
        <label>1</label>
    </ligand>
</feature>
<keyword evidence="7" id="KW-0464">Manganese</keyword>
<evidence type="ECO:0000256" key="3">
    <source>
        <dbReference type="ARBA" id="ARBA00022723"/>
    </source>
</evidence>
<sequence>MRITTWNVNSVRQRLDHLLTVLREEAPDALCLQELKCQDDAFPRAEVEGAGYQVTTHGQKGFNGVAILSKLPLEDVTRGLPGDPADEQSRYLEGVIRTEGGPVRVASIYLPNGNPAPGPKYEYKLAWFDRLIRHVEGRLALEEPLVLGGDYNVIPEERDVANPDAWRADALFLPQSRAKLRELAALGLTDAVRACDDADGLYTFWDYQAGSWPRNLGIRIDHLLLSPQAADRLKGITIHRHVRGWDKPSDHVPVSVELA</sequence>
<reference evidence="10 11" key="2">
    <citation type="submission" date="2019-09" db="EMBL/GenBank/DDBJ databases">
        <authorList>
            <person name="Jin C."/>
        </authorList>
    </citation>
    <scope>NUCLEOTIDE SEQUENCE [LARGE SCALE GENOMIC DNA]</scope>
    <source>
        <strain evidence="10 11">BN140002</strain>
    </source>
</reference>
<feature type="active site" description="Proton acceptor" evidence="6">
    <location>
        <position position="251"/>
    </location>
</feature>
<organism evidence="10 11">
    <name type="scientific">Salinarimonas soli</name>
    <dbReference type="NCBI Taxonomy" id="1638099"/>
    <lineage>
        <taxon>Bacteria</taxon>
        <taxon>Pseudomonadati</taxon>
        <taxon>Pseudomonadota</taxon>
        <taxon>Alphaproteobacteria</taxon>
        <taxon>Hyphomicrobiales</taxon>
        <taxon>Salinarimonadaceae</taxon>
        <taxon>Salinarimonas</taxon>
    </lineage>
</organism>
<feature type="binding site" evidence="7">
    <location>
        <position position="152"/>
    </location>
    <ligand>
        <name>Mg(2+)</name>
        <dbReference type="ChEBI" id="CHEBI:18420"/>
        <label>1</label>
    </ligand>
</feature>
<evidence type="ECO:0000256" key="8">
    <source>
        <dbReference type="PIRSR" id="PIRSR604808-3"/>
    </source>
</evidence>
<dbReference type="InterPro" id="IPR036691">
    <property type="entry name" value="Endo/exonu/phosph_ase_sf"/>
</dbReference>
<evidence type="ECO:0000256" key="1">
    <source>
        <dbReference type="ARBA" id="ARBA00001936"/>
    </source>
</evidence>
<dbReference type="RefSeq" id="WP_149820308.1">
    <property type="nucleotide sequence ID" value="NZ_VUOA01000034.1"/>
</dbReference>
<dbReference type="GO" id="GO:0006281">
    <property type="term" value="P:DNA repair"/>
    <property type="evidence" value="ECO:0007669"/>
    <property type="project" value="InterPro"/>
</dbReference>
<dbReference type="EC" id="3.1.11.2" evidence="10"/>
<dbReference type="GO" id="GO:0003677">
    <property type="term" value="F:DNA binding"/>
    <property type="evidence" value="ECO:0007669"/>
    <property type="project" value="InterPro"/>
</dbReference>
<comment type="caution">
    <text evidence="10">The sequence shown here is derived from an EMBL/GenBank/DDBJ whole genome shotgun (WGS) entry which is preliminary data.</text>
</comment>
<feature type="binding site" evidence="7">
    <location>
        <position position="250"/>
    </location>
    <ligand>
        <name>Mg(2+)</name>
        <dbReference type="ChEBI" id="CHEBI:18420"/>
        <label>1</label>
    </ligand>
</feature>
<feature type="site" description="Interaction with DNA substrate" evidence="8">
    <location>
        <position position="251"/>
    </location>
</feature>
<reference evidence="10 11" key="1">
    <citation type="submission" date="2019-09" db="EMBL/GenBank/DDBJ databases">
        <title>Salinarimonas rosea gen. nov., sp. nov., a new member of the a-2 subgroup of the Proteobacteria.</title>
        <authorList>
            <person name="Liu J."/>
        </authorList>
    </citation>
    <scope>NUCLEOTIDE SEQUENCE [LARGE SCALE GENOMIC DNA]</scope>
    <source>
        <strain evidence="10 11">BN140002</strain>
    </source>
</reference>
<dbReference type="PANTHER" id="PTHR43250:SF2">
    <property type="entry name" value="EXODEOXYRIBONUCLEASE III"/>
    <property type="match status" value="1"/>
</dbReference>
<feature type="active site" description="Proton donor/acceptor" evidence="6">
    <location>
        <position position="150"/>
    </location>
</feature>
<dbReference type="PROSITE" id="PS00728">
    <property type="entry name" value="AP_NUCLEASE_F1_3"/>
    <property type="match status" value="1"/>
</dbReference>
<evidence type="ECO:0000256" key="7">
    <source>
        <dbReference type="PIRSR" id="PIRSR604808-2"/>
    </source>
</evidence>
<dbReference type="GO" id="GO:0004519">
    <property type="term" value="F:endonuclease activity"/>
    <property type="evidence" value="ECO:0007669"/>
    <property type="project" value="InterPro"/>
</dbReference>
<feature type="site" description="Transition state stabilizer" evidence="8">
    <location>
        <position position="152"/>
    </location>
</feature>
<feature type="active site" evidence="6">
    <location>
        <position position="109"/>
    </location>
</feature>
<dbReference type="EMBL" id="VUOA01000034">
    <property type="protein sequence ID" value="KAA2235507.1"/>
    <property type="molecule type" value="Genomic_DNA"/>
</dbReference>